<dbReference type="EMBL" id="JAIBOA010000014">
    <property type="protein sequence ID" value="MBW8485129.1"/>
    <property type="molecule type" value="Genomic_DNA"/>
</dbReference>
<accession>A0ABS7FXG9</accession>
<dbReference type="RefSeq" id="WP_220168349.1">
    <property type="nucleotide sequence ID" value="NZ_JAIBOA010000014.1"/>
</dbReference>
<evidence type="ECO:0000313" key="3">
    <source>
        <dbReference type="EMBL" id="MBW8485129.1"/>
    </source>
</evidence>
<feature type="region of interest" description="Disordered" evidence="1">
    <location>
        <begin position="231"/>
        <end position="252"/>
    </location>
</feature>
<protein>
    <submittedName>
        <fullName evidence="3">DUF4389 domain-containing protein</fullName>
    </submittedName>
</protein>
<evidence type="ECO:0000256" key="2">
    <source>
        <dbReference type="SAM" id="Phobius"/>
    </source>
</evidence>
<evidence type="ECO:0000256" key="1">
    <source>
        <dbReference type="SAM" id="MobiDB-lite"/>
    </source>
</evidence>
<dbReference type="Pfam" id="PF14333">
    <property type="entry name" value="DUF4389"/>
    <property type="match status" value="2"/>
</dbReference>
<feature type="transmembrane region" description="Helical" evidence="2">
    <location>
        <begin position="38"/>
        <end position="61"/>
    </location>
</feature>
<dbReference type="Proteomes" id="UP000774570">
    <property type="component" value="Unassembled WGS sequence"/>
</dbReference>
<feature type="transmembrane region" description="Helical" evidence="2">
    <location>
        <begin position="121"/>
        <end position="142"/>
    </location>
</feature>
<feature type="transmembrane region" description="Helical" evidence="2">
    <location>
        <begin position="148"/>
        <end position="170"/>
    </location>
</feature>
<evidence type="ECO:0000313" key="4">
    <source>
        <dbReference type="Proteomes" id="UP000774570"/>
    </source>
</evidence>
<feature type="compositionally biased region" description="Polar residues" evidence="1">
    <location>
        <begin position="243"/>
        <end position="252"/>
    </location>
</feature>
<sequence length="252" mass="27691">MIPTTGERERLPELDVEPPVRQSRVTVFFRLLLAIPHFVVLFFLGIAQFFVAIVGWFAALFTGRLPEGIRDFLIGVLGWETRVGMYVALTVDRYPPFSFEPRGHPVAIDVGPPTPLNRVAVFFRFILVIPAWILMGLLTSGWWSVSFIIWLIVLILGRMPAPLFEATAAIGRASMRTRAYFGLMTPAYPKGWFGDPAAGPRMSATRPLVLSTAAKALMVIFIVLGVASGTSQSTVNRDHNGDDATTTSSVAP</sequence>
<name>A0ABS7FXG9_9ACTN</name>
<comment type="caution">
    <text evidence="3">The sequence shown here is derived from an EMBL/GenBank/DDBJ whole genome shotgun (WGS) entry which is preliminary data.</text>
</comment>
<keyword evidence="4" id="KW-1185">Reference proteome</keyword>
<keyword evidence="2" id="KW-1133">Transmembrane helix</keyword>
<dbReference type="InterPro" id="IPR025498">
    <property type="entry name" value="DUF4389"/>
</dbReference>
<proteinExistence type="predicted"/>
<reference evidence="3 4" key="1">
    <citation type="submission" date="2021-07" db="EMBL/GenBank/DDBJ databases">
        <title>Actinomadura sp. PM05-2 isolated from lichen.</title>
        <authorList>
            <person name="Somphong A."/>
            <person name="Phongsopitanun W."/>
            <person name="Tanasupawat S."/>
            <person name="Peongsungnone V."/>
        </authorList>
    </citation>
    <scope>NUCLEOTIDE SEQUENCE [LARGE SCALE GENOMIC DNA]</scope>
    <source>
        <strain evidence="3 4">PM05-2</strain>
    </source>
</reference>
<organism evidence="3 4">
    <name type="scientific">Actinomadura parmotrematis</name>
    <dbReference type="NCBI Taxonomy" id="2864039"/>
    <lineage>
        <taxon>Bacteria</taxon>
        <taxon>Bacillati</taxon>
        <taxon>Actinomycetota</taxon>
        <taxon>Actinomycetes</taxon>
        <taxon>Streptosporangiales</taxon>
        <taxon>Thermomonosporaceae</taxon>
        <taxon>Actinomadura</taxon>
    </lineage>
</organism>
<keyword evidence="2" id="KW-0472">Membrane</keyword>
<keyword evidence="2" id="KW-0812">Transmembrane</keyword>
<feature type="transmembrane region" description="Helical" evidence="2">
    <location>
        <begin position="208"/>
        <end position="227"/>
    </location>
</feature>
<gene>
    <name evidence="3" type="ORF">K1Y72_22290</name>
</gene>